<keyword evidence="5 9" id="KW-0812">Transmembrane</keyword>
<reference evidence="12" key="1">
    <citation type="submission" date="2025-08" db="UniProtKB">
        <authorList>
            <consortium name="RefSeq"/>
        </authorList>
    </citation>
    <scope>IDENTIFICATION</scope>
    <source>
        <tissue evidence="12">Whole larvae</tissue>
    </source>
</reference>
<evidence type="ECO:0000256" key="9">
    <source>
        <dbReference type="SAM" id="Phobius"/>
    </source>
</evidence>
<evidence type="ECO:0000259" key="10">
    <source>
        <dbReference type="PROSITE" id="PS50850"/>
    </source>
</evidence>
<gene>
    <name evidence="12" type="primary">LOC113511081</name>
</gene>
<dbReference type="PANTHER" id="PTHR48021">
    <property type="match status" value="1"/>
</dbReference>
<name>A0A6J1WIR3_GALME</name>
<dbReference type="InterPro" id="IPR003663">
    <property type="entry name" value="Sugar/inositol_transpt"/>
</dbReference>
<dbReference type="FunFam" id="1.20.1250.20:FF:000218">
    <property type="entry name" value="facilitated trehalose transporter Tret1"/>
    <property type="match status" value="1"/>
</dbReference>
<keyword evidence="7 9" id="KW-0472">Membrane</keyword>
<dbReference type="SUPFAM" id="SSF103473">
    <property type="entry name" value="MFS general substrate transporter"/>
    <property type="match status" value="1"/>
</dbReference>
<dbReference type="GO" id="GO:0005886">
    <property type="term" value="C:plasma membrane"/>
    <property type="evidence" value="ECO:0007669"/>
    <property type="project" value="UniProtKB-SubCell"/>
</dbReference>
<keyword evidence="2" id="KW-0813">Transport</keyword>
<sequence>MSRNQSIQPGSMDGRRENMTSARNQIFTALLATIPTFTYGIQIGWLSPMGPLLKSANTPARVPVTDNAISWMAAALPLAAICGIPFFSYASDRFGRKICIIGVSFLSSISWTIKLTLVTPAALTVARVIAGLAASGCFVVVPVYVKEISEDSWRGALASLTMTVCKLGVIFVYAVGMSVSYVGNQAIYLAVAASHVLLFCFMPESPNYMLKNGNEKKAAKTIAWLRSVHKSDKIVIDELAKLKTDRCLYEAMPRVTVMSVVRDKATFSALRVTLVLMGMQTLSGCFALMNYAADVFKRAGTEWSPNTLALFMGSLQLAGSFFTTMSIEKFGRKLPLACSSLLVSICMTTLATYFLIGGESVRWLPVLAVCVCILAYGAGLAPVPMVVMAEVFTFQMRARMAGASMAFSFFCSSMTVLFYTPVANEFGEYVVFYTFAAVTLLGVFYTVFCVPETKGKSLDEIQRYWKKPEPVFV</sequence>
<organism evidence="11 12">
    <name type="scientific">Galleria mellonella</name>
    <name type="common">Greater wax moth</name>
    <dbReference type="NCBI Taxonomy" id="7137"/>
    <lineage>
        <taxon>Eukaryota</taxon>
        <taxon>Metazoa</taxon>
        <taxon>Ecdysozoa</taxon>
        <taxon>Arthropoda</taxon>
        <taxon>Hexapoda</taxon>
        <taxon>Insecta</taxon>
        <taxon>Pterygota</taxon>
        <taxon>Neoptera</taxon>
        <taxon>Endopterygota</taxon>
        <taxon>Lepidoptera</taxon>
        <taxon>Glossata</taxon>
        <taxon>Ditrysia</taxon>
        <taxon>Pyraloidea</taxon>
        <taxon>Pyralidae</taxon>
        <taxon>Galleriinae</taxon>
        <taxon>Galleria</taxon>
    </lineage>
</organism>
<keyword evidence="8" id="KW-0325">Glycoprotein</keyword>
<dbReference type="PRINTS" id="PR00171">
    <property type="entry name" value="SUGRTRNSPORT"/>
</dbReference>
<evidence type="ECO:0000256" key="1">
    <source>
        <dbReference type="ARBA" id="ARBA00004651"/>
    </source>
</evidence>
<feature type="transmembrane region" description="Helical" evidence="9">
    <location>
        <begin position="94"/>
        <end position="113"/>
    </location>
</feature>
<evidence type="ECO:0000256" key="5">
    <source>
        <dbReference type="ARBA" id="ARBA00022692"/>
    </source>
</evidence>
<dbReference type="PANTHER" id="PTHR48021:SF33">
    <property type="entry name" value="AT22075P-RELATED"/>
    <property type="match status" value="1"/>
</dbReference>
<proteinExistence type="predicted"/>
<dbReference type="InterPro" id="IPR005828">
    <property type="entry name" value="MFS_sugar_transport-like"/>
</dbReference>
<comment type="subcellular location">
    <subcellularLocation>
        <location evidence="1">Cell membrane</location>
        <topology evidence="1">Multi-pass membrane protein</topology>
    </subcellularLocation>
</comment>
<feature type="transmembrane region" description="Helical" evidence="9">
    <location>
        <begin position="68"/>
        <end position="87"/>
    </location>
</feature>
<feature type="transmembrane region" description="Helical" evidence="9">
    <location>
        <begin position="157"/>
        <end position="179"/>
    </location>
</feature>
<dbReference type="InterPro" id="IPR050549">
    <property type="entry name" value="MFS_Trehalose_Transporter"/>
</dbReference>
<protein>
    <submittedName>
        <fullName evidence="12">Facilitated trehalose transporter Tret1-like</fullName>
    </submittedName>
</protein>
<dbReference type="Gene3D" id="1.20.1250.20">
    <property type="entry name" value="MFS general substrate transporter like domains"/>
    <property type="match status" value="1"/>
</dbReference>
<keyword evidence="11" id="KW-1185">Reference proteome</keyword>
<evidence type="ECO:0000256" key="4">
    <source>
        <dbReference type="ARBA" id="ARBA00022597"/>
    </source>
</evidence>
<evidence type="ECO:0000256" key="6">
    <source>
        <dbReference type="ARBA" id="ARBA00022989"/>
    </source>
</evidence>
<dbReference type="InterPro" id="IPR036259">
    <property type="entry name" value="MFS_trans_sf"/>
</dbReference>
<dbReference type="RefSeq" id="XP_026750468.1">
    <property type="nucleotide sequence ID" value="XM_026894667.3"/>
</dbReference>
<accession>A0A6J1WIR3</accession>
<dbReference type="GO" id="GO:0022857">
    <property type="term" value="F:transmembrane transporter activity"/>
    <property type="evidence" value="ECO:0007669"/>
    <property type="project" value="InterPro"/>
</dbReference>
<dbReference type="AlphaFoldDB" id="A0A6J1WIR3"/>
<evidence type="ECO:0000313" key="12">
    <source>
        <dbReference type="RefSeq" id="XP_026750468.1"/>
    </source>
</evidence>
<feature type="transmembrane region" description="Helical" evidence="9">
    <location>
        <begin position="185"/>
        <end position="202"/>
    </location>
</feature>
<keyword evidence="6 9" id="KW-1133">Transmembrane helix</keyword>
<feature type="transmembrane region" description="Helical" evidence="9">
    <location>
        <begin position="272"/>
        <end position="291"/>
    </location>
</feature>
<feature type="domain" description="Major facilitator superfamily (MFS) profile" evidence="10">
    <location>
        <begin position="28"/>
        <end position="454"/>
    </location>
</feature>
<evidence type="ECO:0000256" key="2">
    <source>
        <dbReference type="ARBA" id="ARBA00022448"/>
    </source>
</evidence>
<feature type="transmembrane region" description="Helical" evidence="9">
    <location>
        <begin position="400"/>
        <end position="419"/>
    </location>
</feature>
<feature type="transmembrane region" description="Helical" evidence="9">
    <location>
        <begin position="303"/>
        <end position="322"/>
    </location>
</feature>
<dbReference type="Proteomes" id="UP001652740">
    <property type="component" value="Unplaced"/>
</dbReference>
<feature type="transmembrane region" description="Helical" evidence="9">
    <location>
        <begin position="362"/>
        <end position="388"/>
    </location>
</feature>
<evidence type="ECO:0000313" key="11">
    <source>
        <dbReference type="Proteomes" id="UP001652740"/>
    </source>
</evidence>
<keyword evidence="3" id="KW-1003">Cell membrane</keyword>
<feature type="transmembrane region" description="Helical" evidence="9">
    <location>
        <begin position="431"/>
        <end position="450"/>
    </location>
</feature>
<evidence type="ECO:0000256" key="3">
    <source>
        <dbReference type="ARBA" id="ARBA00022475"/>
    </source>
</evidence>
<feature type="transmembrane region" description="Helical" evidence="9">
    <location>
        <begin position="26"/>
        <end position="48"/>
    </location>
</feature>
<dbReference type="InterPro" id="IPR020846">
    <property type="entry name" value="MFS_dom"/>
</dbReference>
<evidence type="ECO:0000256" key="8">
    <source>
        <dbReference type="ARBA" id="ARBA00023180"/>
    </source>
</evidence>
<dbReference type="GeneID" id="113511081"/>
<keyword evidence="4" id="KW-0762">Sugar transport</keyword>
<dbReference type="KEGG" id="gmw:113511081"/>
<dbReference type="Pfam" id="PF00083">
    <property type="entry name" value="Sugar_tr"/>
    <property type="match status" value="1"/>
</dbReference>
<feature type="transmembrane region" description="Helical" evidence="9">
    <location>
        <begin position="125"/>
        <end position="145"/>
    </location>
</feature>
<evidence type="ECO:0000256" key="7">
    <source>
        <dbReference type="ARBA" id="ARBA00023136"/>
    </source>
</evidence>
<dbReference type="OrthoDB" id="4540492at2759"/>
<dbReference type="PROSITE" id="PS50850">
    <property type="entry name" value="MFS"/>
    <property type="match status" value="1"/>
</dbReference>
<dbReference type="InParanoid" id="A0A6J1WIR3"/>
<feature type="transmembrane region" description="Helical" evidence="9">
    <location>
        <begin position="334"/>
        <end position="356"/>
    </location>
</feature>